<dbReference type="Pfam" id="PF00172">
    <property type="entry name" value="Zn_clus"/>
    <property type="match status" value="1"/>
</dbReference>
<evidence type="ECO:0000259" key="5">
    <source>
        <dbReference type="PROSITE" id="PS50048"/>
    </source>
</evidence>
<dbReference type="SUPFAM" id="SSF57701">
    <property type="entry name" value="Zn2/Cys6 DNA-binding domain"/>
    <property type="match status" value="1"/>
</dbReference>
<dbReference type="STRING" id="27342.A0A0H2S2S0"/>
<dbReference type="InParanoid" id="A0A0H2S2S0"/>
<dbReference type="PROSITE" id="PS50048">
    <property type="entry name" value="ZN2_CY6_FUNGAL_2"/>
    <property type="match status" value="1"/>
</dbReference>
<proteinExistence type="predicted"/>
<dbReference type="GO" id="GO:0003677">
    <property type="term" value="F:DNA binding"/>
    <property type="evidence" value="ECO:0007669"/>
    <property type="project" value="InterPro"/>
</dbReference>
<dbReference type="EMBL" id="KQ085896">
    <property type="protein sequence ID" value="KLO18324.1"/>
    <property type="molecule type" value="Genomic_DNA"/>
</dbReference>
<dbReference type="Gene3D" id="4.10.240.10">
    <property type="entry name" value="Zn(2)-C6 fungal-type DNA-binding domain"/>
    <property type="match status" value="1"/>
</dbReference>
<evidence type="ECO:0000256" key="3">
    <source>
        <dbReference type="ARBA" id="ARBA00023242"/>
    </source>
</evidence>
<evidence type="ECO:0000256" key="4">
    <source>
        <dbReference type="SAM" id="MobiDB-lite"/>
    </source>
</evidence>
<keyword evidence="3" id="KW-0539">Nucleus</keyword>
<dbReference type="GO" id="GO:0006351">
    <property type="term" value="P:DNA-templated transcription"/>
    <property type="evidence" value="ECO:0007669"/>
    <property type="project" value="InterPro"/>
</dbReference>
<dbReference type="InterPro" id="IPR007219">
    <property type="entry name" value="XnlR_reg_dom"/>
</dbReference>
<comment type="subcellular location">
    <subcellularLocation>
        <location evidence="1">Nucleus</location>
    </subcellularLocation>
</comment>
<dbReference type="OrthoDB" id="424974at2759"/>
<feature type="compositionally biased region" description="Basic and acidic residues" evidence="4">
    <location>
        <begin position="11"/>
        <end position="20"/>
    </location>
</feature>
<dbReference type="PANTHER" id="PTHR31001">
    <property type="entry name" value="UNCHARACTERIZED TRANSCRIPTIONAL REGULATORY PROTEIN"/>
    <property type="match status" value="1"/>
</dbReference>
<dbReference type="AlphaFoldDB" id="A0A0H2S2S0"/>
<reference evidence="6 7" key="1">
    <citation type="submission" date="2015-04" db="EMBL/GenBank/DDBJ databases">
        <title>Complete genome sequence of Schizopora paradoxa KUC8140, a cosmopolitan wood degrader in East Asia.</title>
        <authorList>
            <consortium name="DOE Joint Genome Institute"/>
            <person name="Min B."/>
            <person name="Park H."/>
            <person name="Jang Y."/>
            <person name="Kim J.-J."/>
            <person name="Kim K.H."/>
            <person name="Pangilinan J."/>
            <person name="Lipzen A."/>
            <person name="Riley R."/>
            <person name="Grigoriev I.V."/>
            <person name="Spatafora J.W."/>
            <person name="Choi I.-G."/>
        </authorList>
    </citation>
    <scope>NUCLEOTIDE SEQUENCE [LARGE SCALE GENOMIC DNA]</scope>
    <source>
        <strain evidence="6 7">KUC8140</strain>
    </source>
</reference>
<dbReference type="CDD" id="cd00067">
    <property type="entry name" value="GAL4"/>
    <property type="match status" value="1"/>
</dbReference>
<name>A0A0H2S2S0_9AGAM</name>
<dbReference type="GO" id="GO:0005634">
    <property type="term" value="C:nucleus"/>
    <property type="evidence" value="ECO:0007669"/>
    <property type="project" value="UniProtKB-SubCell"/>
</dbReference>
<dbReference type="SMART" id="SM00066">
    <property type="entry name" value="GAL4"/>
    <property type="match status" value="1"/>
</dbReference>
<organism evidence="6 7">
    <name type="scientific">Schizopora paradoxa</name>
    <dbReference type="NCBI Taxonomy" id="27342"/>
    <lineage>
        <taxon>Eukaryota</taxon>
        <taxon>Fungi</taxon>
        <taxon>Dikarya</taxon>
        <taxon>Basidiomycota</taxon>
        <taxon>Agaricomycotina</taxon>
        <taxon>Agaricomycetes</taxon>
        <taxon>Hymenochaetales</taxon>
        <taxon>Schizoporaceae</taxon>
        <taxon>Schizopora</taxon>
    </lineage>
</organism>
<feature type="region of interest" description="Disordered" evidence="4">
    <location>
        <begin position="1"/>
        <end position="20"/>
    </location>
</feature>
<evidence type="ECO:0000256" key="1">
    <source>
        <dbReference type="ARBA" id="ARBA00004123"/>
    </source>
</evidence>
<keyword evidence="7" id="KW-1185">Reference proteome</keyword>
<gene>
    <name evidence="6" type="ORF">SCHPADRAFT_820145</name>
</gene>
<accession>A0A0H2S2S0</accession>
<dbReference type="PANTHER" id="PTHR31001:SF56">
    <property type="entry name" value="ZN(2)-C6 FUNGAL-TYPE DOMAIN-CONTAINING PROTEIN"/>
    <property type="match status" value="1"/>
</dbReference>
<evidence type="ECO:0000313" key="6">
    <source>
        <dbReference type="EMBL" id="KLO18324.1"/>
    </source>
</evidence>
<dbReference type="Pfam" id="PF04082">
    <property type="entry name" value="Fungal_trans"/>
    <property type="match status" value="1"/>
</dbReference>
<dbReference type="InterPro" id="IPR050613">
    <property type="entry name" value="Sec_Metabolite_Reg"/>
</dbReference>
<dbReference type="Proteomes" id="UP000053477">
    <property type="component" value="Unassembled WGS sequence"/>
</dbReference>
<dbReference type="PROSITE" id="PS00463">
    <property type="entry name" value="ZN2_CY6_FUNGAL_1"/>
    <property type="match status" value="1"/>
</dbReference>
<keyword evidence="2" id="KW-0479">Metal-binding</keyword>
<sequence length="622" mass="70286">MEVEGVVSSGEQKKEKERDIRRARGQISCAECRRLKLKCDKQIPCSSCVRRGCMSLCPNGVQLSKENHGTRHPQRPRLVDKERLRTQVLEMGERIRKLENELRILHSCHSPDIHPLLSEELLRVKAIISESERVTSRRSTSSDVDDQFIESFGTLAVSDGGTERFLGASGTTESLQIKGFPPPAVGLVYDYRSNWRFIPEIWKNNEVLVQIVKAHLPSQTRATELCEAYLNNISWFCRPIRREQIMEELLPVLYSDHILQMDVHDLSLILMTLSAGAAGDLSLPAYNEEAELFYELSMMAMSMRSLLESEGASLSTVQTLMLGGVHHLVSGRMNSLEPIWKIQSFACVLATVTDRDPANWKLEEKLVQRRRQVFWELFVVDKWKSLACGRPPAFKLGDIDCLYADDTDATDDQDGNIVASPWHWKTRFCKEVANFAIEKFCSSKPVTYAEVLELDRIIEDFSDHVILASPETANQTYRRQQPSDVLRYIAVHLYRNISLIHVHRGFFAEALMKFPSNPLDSPFAHSFSAAYRGSVKLLGVLRTKFDELSPLLIRMWPMWAHSLTAAVIVGSVALHCRGSPMAAPAAIELDHAITLFEKAIIHPVVETGLVSSVYPSLHNSQC</sequence>
<dbReference type="CDD" id="cd12148">
    <property type="entry name" value="fungal_TF_MHR"/>
    <property type="match status" value="1"/>
</dbReference>
<feature type="domain" description="Zn(2)-C6 fungal-type" evidence="5">
    <location>
        <begin position="28"/>
        <end position="57"/>
    </location>
</feature>
<dbReference type="InterPro" id="IPR001138">
    <property type="entry name" value="Zn2Cys6_DnaBD"/>
</dbReference>
<evidence type="ECO:0000313" key="7">
    <source>
        <dbReference type="Proteomes" id="UP000053477"/>
    </source>
</evidence>
<dbReference type="GO" id="GO:0000981">
    <property type="term" value="F:DNA-binding transcription factor activity, RNA polymerase II-specific"/>
    <property type="evidence" value="ECO:0007669"/>
    <property type="project" value="InterPro"/>
</dbReference>
<dbReference type="InterPro" id="IPR036864">
    <property type="entry name" value="Zn2-C6_fun-type_DNA-bd_sf"/>
</dbReference>
<evidence type="ECO:0000256" key="2">
    <source>
        <dbReference type="ARBA" id="ARBA00022723"/>
    </source>
</evidence>
<protein>
    <recommendedName>
        <fullName evidence="5">Zn(2)-C6 fungal-type domain-containing protein</fullName>
    </recommendedName>
</protein>
<dbReference type="GO" id="GO:0008270">
    <property type="term" value="F:zinc ion binding"/>
    <property type="evidence" value="ECO:0007669"/>
    <property type="project" value="InterPro"/>
</dbReference>